<dbReference type="InterPro" id="IPR039523">
    <property type="entry name" value="RimK-rel_E_lig_ATP-grasp"/>
</dbReference>
<keyword evidence="3" id="KW-1185">Reference proteome</keyword>
<dbReference type="SUPFAM" id="SSF56059">
    <property type="entry name" value="Glutathione synthetase ATP-binding domain-like"/>
    <property type="match status" value="1"/>
</dbReference>
<dbReference type="RefSeq" id="WP_204981157.1">
    <property type="nucleotide sequence ID" value="NZ_JBHTII010000001.1"/>
</dbReference>
<evidence type="ECO:0000259" key="1">
    <source>
        <dbReference type="Pfam" id="PF14397"/>
    </source>
</evidence>
<sequence length="341" mass="38506">MPSPVDRLFRRARFFVRRVVSFDYDRVRQFATQSAKLSRAPRWWVMLDMAWCAVRYETTFENYSEWDFRILKGRERKTYMTDPRSFHLSRRLNDDSKRGVFDDKLQFAARFGDELGREWVDVSEIDADAFAAFLGRHDRVISKNPRGVGGNGITVRDTAAIADAAALREELVASGETLVEELLVQHPEMARLYPGSVNSLRVVTYLDPDGEVHVLAAVLKIGNGGVIDNFSSGGMYTMLGDDGRALHAAADEEAHAYETHPLTGVRITGFQVPLYDEVLALVDRLARRVPELPYIGWDIAITPERPVVIEGNHNSGVFQSKPTVSGIRQGLLPRYRAAMRF</sequence>
<evidence type="ECO:0000313" key="2">
    <source>
        <dbReference type="EMBL" id="MFD0789901.1"/>
    </source>
</evidence>
<feature type="domain" description="Alpha-L-glutamate ligase-related protein ATP-grasp" evidence="1">
    <location>
        <begin position="87"/>
        <end position="317"/>
    </location>
</feature>
<evidence type="ECO:0000313" key="3">
    <source>
        <dbReference type="Proteomes" id="UP001597055"/>
    </source>
</evidence>
<protein>
    <submittedName>
        <fullName evidence="2">Sugar-transfer associated ATP-grasp domain-containing protein</fullName>
    </submittedName>
</protein>
<proteinExistence type="predicted"/>
<comment type="caution">
    <text evidence="2">The sequence shown here is derived from an EMBL/GenBank/DDBJ whole genome shotgun (WGS) entry which is preliminary data.</text>
</comment>
<accession>A0ABW3AGM1</accession>
<organism evidence="2 3">
    <name type="scientific">Microbacterium insulae</name>
    <dbReference type="NCBI Taxonomy" id="483014"/>
    <lineage>
        <taxon>Bacteria</taxon>
        <taxon>Bacillati</taxon>
        <taxon>Actinomycetota</taxon>
        <taxon>Actinomycetes</taxon>
        <taxon>Micrococcales</taxon>
        <taxon>Microbacteriaceae</taxon>
        <taxon>Microbacterium</taxon>
    </lineage>
</organism>
<reference evidence="3" key="1">
    <citation type="journal article" date="2019" name="Int. J. Syst. Evol. Microbiol.">
        <title>The Global Catalogue of Microorganisms (GCM) 10K type strain sequencing project: providing services to taxonomists for standard genome sequencing and annotation.</title>
        <authorList>
            <consortium name="The Broad Institute Genomics Platform"/>
            <consortium name="The Broad Institute Genome Sequencing Center for Infectious Disease"/>
            <person name="Wu L."/>
            <person name="Ma J."/>
        </authorList>
    </citation>
    <scope>NUCLEOTIDE SEQUENCE [LARGE SCALE GENOMIC DNA]</scope>
    <source>
        <strain evidence="3">CCUG 54523</strain>
    </source>
</reference>
<dbReference type="Proteomes" id="UP001597055">
    <property type="component" value="Unassembled WGS sequence"/>
</dbReference>
<dbReference type="Pfam" id="PF14397">
    <property type="entry name" value="ATPgrasp_ST"/>
    <property type="match status" value="1"/>
</dbReference>
<gene>
    <name evidence="2" type="ORF">ACFQ0P_05780</name>
</gene>
<dbReference type="EMBL" id="JBHTII010000001">
    <property type="protein sequence ID" value="MFD0789901.1"/>
    <property type="molecule type" value="Genomic_DNA"/>
</dbReference>
<name>A0ABW3AGM1_9MICO</name>